<dbReference type="InterPro" id="IPR000387">
    <property type="entry name" value="Tyr_Pase_dom"/>
</dbReference>
<keyword evidence="1" id="KW-0378">Hydrolase</keyword>
<dbReference type="Gene3D" id="3.90.190.10">
    <property type="entry name" value="Protein tyrosine phosphatase superfamily"/>
    <property type="match status" value="1"/>
</dbReference>
<evidence type="ECO:0000259" key="2">
    <source>
        <dbReference type="PROSITE" id="PS50056"/>
    </source>
</evidence>
<reference evidence="4" key="1">
    <citation type="journal article" date="2019" name="Int. J. Syst. Evol. Microbiol.">
        <title>The Global Catalogue of Microorganisms (GCM) 10K type strain sequencing project: providing services to taxonomists for standard genome sequencing and annotation.</title>
        <authorList>
            <consortium name="The Broad Institute Genomics Platform"/>
            <consortium name="The Broad Institute Genome Sequencing Center for Infectious Disease"/>
            <person name="Wu L."/>
            <person name="Ma J."/>
        </authorList>
    </citation>
    <scope>NUCLEOTIDE SEQUENCE [LARGE SCALE GENOMIC DNA]</scope>
    <source>
        <strain evidence="4">CGMCC 1.12477</strain>
    </source>
</reference>
<dbReference type="InterPro" id="IPR029021">
    <property type="entry name" value="Prot-tyrosine_phosphatase-like"/>
</dbReference>
<evidence type="ECO:0000256" key="1">
    <source>
        <dbReference type="ARBA" id="ARBA00022801"/>
    </source>
</evidence>
<comment type="caution">
    <text evidence="3">The sequence shown here is derived from an EMBL/GenBank/DDBJ whole genome shotgun (WGS) entry which is preliminary data.</text>
</comment>
<evidence type="ECO:0000313" key="4">
    <source>
        <dbReference type="Proteomes" id="UP001597186"/>
    </source>
</evidence>
<dbReference type="PROSITE" id="PS00383">
    <property type="entry name" value="TYR_PHOSPHATASE_1"/>
    <property type="match status" value="1"/>
</dbReference>
<dbReference type="InterPro" id="IPR016130">
    <property type="entry name" value="Tyr_Pase_AS"/>
</dbReference>
<dbReference type="EMBL" id="JBHUDD010000120">
    <property type="protein sequence ID" value="MFD1510516.1"/>
    <property type="molecule type" value="Genomic_DNA"/>
</dbReference>
<dbReference type="PROSITE" id="PS50056">
    <property type="entry name" value="TYR_PHOSPHATASE_2"/>
    <property type="match status" value="1"/>
</dbReference>
<dbReference type="RefSeq" id="WP_379916763.1">
    <property type="nucleotide sequence ID" value="NZ_JBHUDD010000120.1"/>
</dbReference>
<proteinExistence type="predicted"/>
<dbReference type="Pfam" id="PF22784">
    <property type="entry name" value="PTP-SAK"/>
    <property type="match status" value="1"/>
</dbReference>
<evidence type="ECO:0000313" key="3">
    <source>
        <dbReference type="EMBL" id="MFD1510516.1"/>
    </source>
</evidence>
<protein>
    <submittedName>
        <fullName evidence="3">Tyrosine-protein phosphatase</fullName>
    </submittedName>
</protein>
<name>A0ABW4EIT4_9RHOB</name>
<sequence>MTQADGTLRPLPLPENVPGRIWLTAMPGRFEKLAVFLGSAENVGATDIVCLVTDEDIKAMSPEYAQARLSDALSLTRRDHPIPDRELPQDEAEFQGLIMEICAGLHEGRRMIVHCAAGIGRTGLLAQQILMALGLEPSQAHLDVREAGSGPENAAQKDFCKKPFVQFRP</sequence>
<dbReference type="SUPFAM" id="SSF52799">
    <property type="entry name" value="(Phosphotyrosine protein) phosphatases II"/>
    <property type="match status" value="1"/>
</dbReference>
<keyword evidence="4" id="KW-1185">Reference proteome</keyword>
<feature type="domain" description="Tyrosine specific protein phosphatases" evidence="2">
    <location>
        <begin position="92"/>
        <end position="159"/>
    </location>
</feature>
<gene>
    <name evidence="3" type="ORF">ACFTOW_14040</name>
</gene>
<organism evidence="3 4">
    <name type="scientific">Lacimonas salitolerans</name>
    <dbReference type="NCBI Taxonomy" id="1323750"/>
    <lineage>
        <taxon>Bacteria</taxon>
        <taxon>Pseudomonadati</taxon>
        <taxon>Pseudomonadota</taxon>
        <taxon>Alphaproteobacteria</taxon>
        <taxon>Rhodobacterales</taxon>
        <taxon>Paracoccaceae</taxon>
        <taxon>Lacimonas</taxon>
    </lineage>
</organism>
<dbReference type="Proteomes" id="UP001597186">
    <property type="component" value="Unassembled WGS sequence"/>
</dbReference>
<accession>A0ABW4EIT4</accession>
<dbReference type="InterPro" id="IPR057023">
    <property type="entry name" value="PTP-SAK"/>
</dbReference>